<sequence length="141" mass="14372">MSIRTEGAAQPHGGDLVPGWLVEPDRVVVPDPPPGLLDGDLRVEVLLAGLGEGEVERISPAGVNAVRVGGAQLAVLDLESASRYAPNAVMPELVELAAAIAAHGGDVRKAFESAGAPGDVGPRRVGGACTAHNVVNCERCQ</sequence>
<dbReference type="RefSeq" id="WP_033433113.1">
    <property type="nucleotide sequence ID" value="NZ_CP034550.1"/>
</dbReference>
<dbReference type="OrthoDB" id="3690592at2"/>
<dbReference type="EMBL" id="CP034550">
    <property type="protein sequence ID" value="QFZ19387.1"/>
    <property type="molecule type" value="Genomic_DNA"/>
</dbReference>
<dbReference type="KEGG" id="ssyi:EKG83_19840"/>
<dbReference type="AlphaFoldDB" id="A0A5Q0GZD4"/>
<name>A0A5Q0GZD4_SACSY</name>
<proteinExistence type="predicted"/>
<dbReference type="Proteomes" id="UP000325787">
    <property type="component" value="Chromosome"/>
</dbReference>
<reference evidence="2" key="1">
    <citation type="journal article" date="2021" name="Curr. Microbiol.">
        <title>Complete genome of nocamycin-producing strain Saccharothrix syringae NRRL B-16468 reveals the biosynthetic potential for secondary metabolites.</title>
        <authorList>
            <person name="Mo X."/>
            <person name="Yang S."/>
        </authorList>
    </citation>
    <scope>NUCLEOTIDE SEQUENCE [LARGE SCALE GENOMIC DNA]</scope>
    <source>
        <strain evidence="2">ATCC 51364 / DSM 43886 / JCM 6844 / KCTC 9398 / NBRC 14523 / NRRL B-16468 / INA 2240</strain>
    </source>
</reference>
<evidence type="ECO:0000313" key="1">
    <source>
        <dbReference type="EMBL" id="QFZ19387.1"/>
    </source>
</evidence>
<organism evidence="1 2">
    <name type="scientific">Saccharothrix syringae</name>
    <name type="common">Nocardiopsis syringae</name>
    <dbReference type="NCBI Taxonomy" id="103733"/>
    <lineage>
        <taxon>Bacteria</taxon>
        <taxon>Bacillati</taxon>
        <taxon>Actinomycetota</taxon>
        <taxon>Actinomycetes</taxon>
        <taxon>Pseudonocardiales</taxon>
        <taxon>Pseudonocardiaceae</taxon>
        <taxon>Saccharothrix</taxon>
    </lineage>
</organism>
<evidence type="ECO:0000313" key="2">
    <source>
        <dbReference type="Proteomes" id="UP000325787"/>
    </source>
</evidence>
<accession>A0A5Q0GZD4</accession>
<protein>
    <submittedName>
        <fullName evidence="1">Uncharacterized protein</fullName>
    </submittedName>
</protein>
<gene>
    <name evidence="1" type="ORF">EKG83_19840</name>
</gene>
<keyword evidence="2" id="KW-1185">Reference proteome</keyword>